<gene>
    <name evidence="10" type="ORF">J2D73_03255</name>
</gene>
<organism evidence="10 11">
    <name type="scientific">Acetobacter sacchari</name>
    <dbReference type="NCBI Taxonomy" id="2661687"/>
    <lineage>
        <taxon>Bacteria</taxon>
        <taxon>Pseudomonadati</taxon>
        <taxon>Pseudomonadota</taxon>
        <taxon>Alphaproteobacteria</taxon>
        <taxon>Acetobacterales</taxon>
        <taxon>Acetobacteraceae</taxon>
        <taxon>Acetobacter</taxon>
    </lineage>
</organism>
<evidence type="ECO:0000256" key="1">
    <source>
        <dbReference type="ARBA" id="ARBA00022670"/>
    </source>
</evidence>
<dbReference type="PANTHER" id="PTHR14218:SF15">
    <property type="entry name" value="TRIPEPTIDYL-PEPTIDASE 1"/>
    <property type="match status" value="1"/>
</dbReference>
<evidence type="ECO:0000256" key="6">
    <source>
        <dbReference type="ARBA" id="ARBA00023145"/>
    </source>
</evidence>
<feature type="compositionally biased region" description="Gly residues" evidence="8">
    <location>
        <begin position="388"/>
        <end position="397"/>
    </location>
</feature>
<dbReference type="SMART" id="SM00944">
    <property type="entry name" value="Pro-kuma_activ"/>
    <property type="match status" value="1"/>
</dbReference>
<dbReference type="PANTHER" id="PTHR14218">
    <property type="entry name" value="PROTEASE S8 TRIPEPTIDYL PEPTIDASE I CLN2"/>
    <property type="match status" value="1"/>
</dbReference>
<keyword evidence="2 7" id="KW-0479">Metal-binding</keyword>
<evidence type="ECO:0000256" key="4">
    <source>
        <dbReference type="ARBA" id="ARBA00022825"/>
    </source>
</evidence>
<dbReference type="InterPro" id="IPR030400">
    <property type="entry name" value="Sedolisin_dom"/>
</dbReference>
<keyword evidence="11" id="KW-1185">Reference proteome</keyword>
<evidence type="ECO:0000313" key="11">
    <source>
        <dbReference type="Proteomes" id="UP000664771"/>
    </source>
</evidence>
<dbReference type="SUPFAM" id="SSF54897">
    <property type="entry name" value="Protease propeptides/inhibitors"/>
    <property type="match status" value="1"/>
</dbReference>
<evidence type="ECO:0000256" key="5">
    <source>
        <dbReference type="ARBA" id="ARBA00022837"/>
    </source>
</evidence>
<dbReference type="Proteomes" id="UP000664771">
    <property type="component" value="Unassembled WGS sequence"/>
</dbReference>
<feature type="active site" description="Charge relay system" evidence="7">
    <location>
        <position position="445"/>
    </location>
</feature>
<dbReference type="PROSITE" id="PS51695">
    <property type="entry name" value="SEDOLISIN"/>
    <property type="match status" value="1"/>
</dbReference>
<reference evidence="10 11" key="1">
    <citation type="submission" date="2021-03" db="EMBL/GenBank/DDBJ databases">
        <title>The complete genome sequence of Acetobacter sacchari TBRC 11175.</title>
        <authorList>
            <person name="Charoenyingcharoen P."/>
            <person name="Yukphan P."/>
        </authorList>
    </citation>
    <scope>NUCLEOTIDE SEQUENCE [LARGE SCALE GENOMIC DNA]</scope>
    <source>
        <strain evidence="10 11">TBRC 11175</strain>
    </source>
</reference>
<evidence type="ECO:0000313" key="10">
    <source>
        <dbReference type="EMBL" id="MBO1358817.1"/>
    </source>
</evidence>
<evidence type="ECO:0000259" key="9">
    <source>
        <dbReference type="PROSITE" id="PS51695"/>
    </source>
</evidence>
<dbReference type="Gene3D" id="3.40.50.200">
    <property type="entry name" value="Peptidase S8/S53 domain"/>
    <property type="match status" value="1"/>
</dbReference>
<feature type="binding site" evidence="7">
    <location>
        <position position="483"/>
    </location>
    <ligand>
        <name>Ca(2+)</name>
        <dbReference type="ChEBI" id="CHEBI:29108"/>
    </ligand>
</feature>
<feature type="binding site" evidence="7">
    <location>
        <position position="482"/>
    </location>
    <ligand>
        <name>Ca(2+)</name>
        <dbReference type="ChEBI" id="CHEBI:29108"/>
    </ligand>
</feature>
<keyword evidence="4 7" id="KW-0720">Serine protease</keyword>
<dbReference type="SUPFAM" id="SSF52743">
    <property type="entry name" value="Subtilisin-like"/>
    <property type="match status" value="1"/>
</dbReference>
<feature type="binding site" evidence="7">
    <location>
        <position position="498"/>
    </location>
    <ligand>
        <name>Ca(2+)</name>
        <dbReference type="ChEBI" id="CHEBI:29108"/>
    </ligand>
</feature>
<sequence>MTASKPLPFARSFARPVSATHPDCARVGDVPQDRTIHLTIVLKPSTPIDPTTAPLSREEFAARHGASSDAISRVEAYARAHGMTVDLADAAQHVVRVSGTVKQACAAFRPEKLGLYRFAGRAEPAMAREGSLTLPPELSDDVVAVMGFDERPVARAHFRRLLASGDNATTQGTSVVSAAARSTSSWSPVDVARHYGFPTDVTGKGQTIGLIELGGGYQASQMAAYFKTLGVSRTGTLTAVSVDRASNAPDNDPSGADGEVQLDIEVAGSVAPGANIAVYFGPNQGSGFFDALNTAVHDKTNAPGVISISWGGPESGWEAQDMDAMDQTMQAAGAMGVTVTVASGDNGASDGTDQTYMVDFPASSPHALGCGGTRLPRSGSEVVWNDGASGGATGGGYSTHFTKPDWQSGNDESYRGVPDVAGNADPETGYQVTVDGTSTVIGGTSAVAPLWAALIALANEKNGHPAGFVNARLYATPTAFNDIVSGDNNGYSAAKGWDPVTGLGSPKGAAIIAAVASATT</sequence>
<feature type="region of interest" description="Disordered" evidence="8">
    <location>
        <begin position="381"/>
        <end position="426"/>
    </location>
</feature>
<keyword evidence="6" id="KW-0865">Zymogen</keyword>
<evidence type="ECO:0000256" key="8">
    <source>
        <dbReference type="SAM" id="MobiDB-lite"/>
    </source>
</evidence>
<feature type="active site" description="Charge relay system" evidence="7">
    <location>
        <position position="259"/>
    </location>
</feature>
<keyword evidence="1 7" id="KW-0645">Protease</keyword>
<dbReference type="EMBL" id="JAFVMF010000003">
    <property type="protein sequence ID" value="MBO1358817.1"/>
    <property type="molecule type" value="Genomic_DNA"/>
</dbReference>
<dbReference type="RefSeq" id="WP_207879340.1">
    <property type="nucleotide sequence ID" value="NZ_JAFVMF010000003.1"/>
</dbReference>
<feature type="domain" description="Peptidase S53" evidence="9">
    <location>
        <begin position="185"/>
        <end position="518"/>
    </location>
</feature>
<dbReference type="InterPro" id="IPR050819">
    <property type="entry name" value="Tripeptidyl-peptidase_I"/>
</dbReference>
<evidence type="ECO:0000256" key="7">
    <source>
        <dbReference type="PROSITE-ProRule" id="PRU01032"/>
    </source>
</evidence>
<keyword evidence="5 7" id="KW-0106">Calcium</keyword>
<keyword evidence="3 7" id="KW-0378">Hydrolase</keyword>
<dbReference type="CDD" id="cd11377">
    <property type="entry name" value="Pro-peptidase_S53"/>
    <property type="match status" value="1"/>
</dbReference>
<comment type="cofactor">
    <cofactor evidence="7">
        <name>Ca(2+)</name>
        <dbReference type="ChEBI" id="CHEBI:29108"/>
    </cofactor>
    <text evidence="7">Binds 1 Ca(2+) ion per subunit.</text>
</comment>
<dbReference type="InterPro" id="IPR036852">
    <property type="entry name" value="Peptidase_S8/S53_dom_sf"/>
</dbReference>
<dbReference type="InterPro" id="IPR015366">
    <property type="entry name" value="S53_propep"/>
</dbReference>
<evidence type="ECO:0000256" key="2">
    <source>
        <dbReference type="ARBA" id="ARBA00022723"/>
    </source>
</evidence>
<accession>A0ABS3LSC1</accession>
<dbReference type="CDD" id="cd04056">
    <property type="entry name" value="Peptidases_S53"/>
    <property type="match status" value="1"/>
</dbReference>
<proteinExistence type="predicted"/>
<name>A0ABS3LSC1_9PROT</name>
<feature type="binding site" evidence="7">
    <location>
        <position position="496"/>
    </location>
    <ligand>
        <name>Ca(2+)</name>
        <dbReference type="ChEBI" id="CHEBI:29108"/>
    </ligand>
</feature>
<feature type="active site" description="Charge relay system" evidence="7">
    <location>
        <position position="263"/>
    </location>
</feature>
<evidence type="ECO:0000256" key="3">
    <source>
        <dbReference type="ARBA" id="ARBA00022801"/>
    </source>
</evidence>
<protein>
    <submittedName>
        <fullName evidence="10">S8/S53 family peptidase</fullName>
    </submittedName>
</protein>
<dbReference type="Pfam" id="PF09286">
    <property type="entry name" value="Pro-kuma_activ"/>
    <property type="match status" value="1"/>
</dbReference>
<comment type="caution">
    <text evidence="10">The sequence shown here is derived from an EMBL/GenBank/DDBJ whole genome shotgun (WGS) entry which is preliminary data.</text>
</comment>